<accession>A0AAN9HTY5</accession>
<evidence type="ECO:0000313" key="3">
    <source>
        <dbReference type="Proteomes" id="UP001372338"/>
    </source>
</evidence>
<keyword evidence="3" id="KW-1185">Reference proteome</keyword>
<evidence type="ECO:0000256" key="1">
    <source>
        <dbReference type="SAM" id="MobiDB-lite"/>
    </source>
</evidence>
<dbReference type="EMBL" id="JAYWIO010000006">
    <property type="protein sequence ID" value="KAK7256043.1"/>
    <property type="molecule type" value="Genomic_DNA"/>
</dbReference>
<sequence>MNGALGSYEARQSECPRFGDRTSSPARECFANPGGGLFKPTKSKTSSQIKSNFGCLSPGVKVGVLATGDVVIVSQYPPPPKFGKSLASQQEV</sequence>
<comment type="caution">
    <text evidence="2">The sequence shown here is derived from an EMBL/GenBank/DDBJ whole genome shotgun (WGS) entry which is preliminary data.</text>
</comment>
<evidence type="ECO:0000313" key="2">
    <source>
        <dbReference type="EMBL" id="KAK7256043.1"/>
    </source>
</evidence>
<name>A0AAN9HTY5_CROPI</name>
<gene>
    <name evidence="2" type="ORF">RIF29_29476</name>
</gene>
<feature type="region of interest" description="Disordered" evidence="1">
    <location>
        <begin position="1"/>
        <end position="43"/>
    </location>
</feature>
<dbReference type="Proteomes" id="UP001372338">
    <property type="component" value="Unassembled WGS sequence"/>
</dbReference>
<protein>
    <submittedName>
        <fullName evidence="2">Uncharacterized protein</fullName>
    </submittedName>
</protein>
<dbReference type="AlphaFoldDB" id="A0AAN9HTY5"/>
<feature type="compositionally biased region" description="Basic and acidic residues" evidence="1">
    <location>
        <begin position="11"/>
        <end position="20"/>
    </location>
</feature>
<organism evidence="2 3">
    <name type="scientific">Crotalaria pallida</name>
    <name type="common">Smooth rattlebox</name>
    <name type="synonym">Crotalaria striata</name>
    <dbReference type="NCBI Taxonomy" id="3830"/>
    <lineage>
        <taxon>Eukaryota</taxon>
        <taxon>Viridiplantae</taxon>
        <taxon>Streptophyta</taxon>
        <taxon>Embryophyta</taxon>
        <taxon>Tracheophyta</taxon>
        <taxon>Spermatophyta</taxon>
        <taxon>Magnoliopsida</taxon>
        <taxon>eudicotyledons</taxon>
        <taxon>Gunneridae</taxon>
        <taxon>Pentapetalae</taxon>
        <taxon>rosids</taxon>
        <taxon>fabids</taxon>
        <taxon>Fabales</taxon>
        <taxon>Fabaceae</taxon>
        <taxon>Papilionoideae</taxon>
        <taxon>50 kb inversion clade</taxon>
        <taxon>genistoids sensu lato</taxon>
        <taxon>core genistoids</taxon>
        <taxon>Crotalarieae</taxon>
        <taxon>Crotalaria</taxon>
    </lineage>
</organism>
<reference evidence="2 3" key="1">
    <citation type="submission" date="2024-01" db="EMBL/GenBank/DDBJ databases">
        <title>The genomes of 5 underutilized Papilionoideae crops provide insights into root nodulation and disease resistanc.</title>
        <authorList>
            <person name="Yuan L."/>
        </authorList>
    </citation>
    <scope>NUCLEOTIDE SEQUENCE [LARGE SCALE GENOMIC DNA]</scope>
    <source>
        <strain evidence="2">ZHUSHIDOU_FW_LH</strain>
        <tissue evidence="2">Leaf</tissue>
    </source>
</reference>
<proteinExistence type="predicted"/>